<evidence type="ECO:0000256" key="2">
    <source>
        <dbReference type="SAM" id="MobiDB-lite"/>
    </source>
</evidence>
<organism evidence="4 5">
    <name type="scientific">Humicola insolens</name>
    <name type="common">Soft-rot fungus</name>
    <dbReference type="NCBI Taxonomy" id="85995"/>
    <lineage>
        <taxon>Eukaryota</taxon>
        <taxon>Fungi</taxon>
        <taxon>Dikarya</taxon>
        <taxon>Ascomycota</taxon>
        <taxon>Pezizomycotina</taxon>
        <taxon>Sordariomycetes</taxon>
        <taxon>Sordariomycetidae</taxon>
        <taxon>Sordariales</taxon>
        <taxon>Chaetomiaceae</taxon>
        <taxon>Mycothermus</taxon>
    </lineage>
</organism>
<feature type="region of interest" description="Disordered" evidence="2">
    <location>
        <begin position="322"/>
        <end position="380"/>
    </location>
</feature>
<keyword evidence="5" id="KW-1185">Reference proteome</keyword>
<proteinExistence type="inferred from homology"/>
<dbReference type="PANTHER" id="PTHR46588">
    <property type="entry name" value="SERINE/THREONINE/TYROSINE-INTERACTING PROTEIN"/>
    <property type="match status" value="1"/>
</dbReference>
<dbReference type="SUPFAM" id="SSF52799">
    <property type="entry name" value="(Phosphotyrosine protein) phosphatases II"/>
    <property type="match status" value="1"/>
</dbReference>
<dbReference type="Pfam" id="PF00782">
    <property type="entry name" value="DSPc"/>
    <property type="match status" value="1"/>
</dbReference>
<protein>
    <recommendedName>
        <fullName evidence="3">Tyrosine specific protein phosphatases domain-containing protein</fullName>
    </recommendedName>
</protein>
<comment type="similarity">
    <text evidence="1">Belongs to the protein-tyrosine phosphatase family. Non-receptor class subfamily.</text>
</comment>
<evidence type="ECO:0000256" key="1">
    <source>
        <dbReference type="ARBA" id="ARBA00009649"/>
    </source>
</evidence>
<dbReference type="InterPro" id="IPR000340">
    <property type="entry name" value="Dual-sp_phosphatase_cat-dom"/>
</dbReference>
<dbReference type="InterPro" id="IPR029021">
    <property type="entry name" value="Prot-tyrosine_phosphatase-like"/>
</dbReference>
<evidence type="ECO:0000313" key="5">
    <source>
        <dbReference type="Proteomes" id="UP001583172"/>
    </source>
</evidence>
<reference evidence="4 5" key="1">
    <citation type="journal article" date="2024" name="Commun. Biol.">
        <title>Comparative genomic analysis of thermophilic fungi reveals convergent evolutionary adaptations and gene losses.</title>
        <authorList>
            <person name="Steindorff A.S."/>
            <person name="Aguilar-Pontes M.V."/>
            <person name="Robinson A.J."/>
            <person name="Andreopoulos B."/>
            <person name="LaButti K."/>
            <person name="Kuo A."/>
            <person name="Mondo S."/>
            <person name="Riley R."/>
            <person name="Otillar R."/>
            <person name="Haridas S."/>
            <person name="Lipzen A."/>
            <person name="Grimwood J."/>
            <person name="Schmutz J."/>
            <person name="Clum A."/>
            <person name="Reid I.D."/>
            <person name="Moisan M.C."/>
            <person name="Butler G."/>
            <person name="Nguyen T.T.M."/>
            <person name="Dewar K."/>
            <person name="Conant G."/>
            <person name="Drula E."/>
            <person name="Henrissat B."/>
            <person name="Hansel C."/>
            <person name="Singer S."/>
            <person name="Hutchinson M.I."/>
            <person name="de Vries R.P."/>
            <person name="Natvig D.O."/>
            <person name="Powell A.J."/>
            <person name="Tsang A."/>
            <person name="Grigoriev I.V."/>
        </authorList>
    </citation>
    <scope>NUCLEOTIDE SEQUENCE [LARGE SCALE GENOMIC DNA]</scope>
    <source>
        <strain evidence="4 5">CBS 620.91</strain>
    </source>
</reference>
<feature type="domain" description="Tyrosine specific protein phosphatases" evidence="3">
    <location>
        <begin position="237"/>
        <end position="292"/>
    </location>
</feature>
<dbReference type="InterPro" id="IPR000387">
    <property type="entry name" value="Tyr_Pase_dom"/>
</dbReference>
<dbReference type="EMBL" id="JAZGSY010000612">
    <property type="protein sequence ID" value="KAL1835542.1"/>
    <property type="molecule type" value="Genomic_DNA"/>
</dbReference>
<comment type="caution">
    <text evidence="4">The sequence shown here is derived from an EMBL/GenBank/DDBJ whole genome shotgun (WGS) entry which is preliminary data.</text>
</comment>
<dbReference type="CDD" id="cd14498">
    <property type="entry name" value="DSP"/>
    <property type="match status" value="1"/>
</dbReference>
<name>A0ABR3V1A1_HUMIN</name>
<gene>
    <name evidence="4" type="ORF">VTJ49DRAFT_6497</name>
</gene>
<evidence type="ECO:0000259" key="3">
    <source>
        <dbReference type="PROSITE" id="PS50056"/>
    </source>
</evidence>
<evidence type="ECO:0000313" key="4">
    <source>
        <dbReference type="EMBL" id="KAL1835542.1"/>
    </source>
</evidence>
<feature type="region of interest" description="Disordered" evidence="2">
    <location>
        <begin position="1"/>
        <end position="99"/>
    </location>
</feature>
<dbReference type="InterPro" id="IPR052449">
    <property type="entry name" value="STYX-Interacting_Phosphatase"/>
</dbReference>
<dbReference type="Gene3D" id="3.90.190.10">
    <property type="entry name" value="Protein tyrosine phosphatase superfamily"/>
    <property type="match status" value="1"/>
</dbReference>
<feature type="compositionally biased region" description="Low complexity" evidence="2">
    <location>
        <begin position="325"/>
        <end position="336"/>
    </location>
</feature>
<feature type="compositionally biased region" description="Low complexity" evidence="2">
    <location>
        <begin position="58"/>
        <end position="70"/>
    </location>
</feature>
<dbReference type="PROSITE" id="PS50056">
    <property type="entry name" value="TYR_PHOSPHATASE_2"/>
    <property type="match status" value="1"/>
</dbReference>
<accession>A0ABR3V1A1</accession>
<dbReference type="InterPro" id="IPR020422">
    <property type="entry name" value="TYR_PHOSPHATASE_DUAL_dom"/>
</dbReference>
<dbReference type="SMART" id="SM00195">
    <property type="entry name" value="DSPc"/>
    <property type="match status" value="1"/>
</dbReference>
<sequence>MDPHRPPDTHGLPGLLQPTVQPTAPYSSRPPSPPYIHVPPAGTSPPTTLTNPYHPPNSTSSSARQSRATTPIPTPSPDFPATTSRPPGQGQGHGPSAVVMTIHPSPYAVHTTGLSADQLQIITRGTPQSAQDGSATWQYESRRAAQQVLDFLWLGPASCVRDRAWVESVGVTMVVCARDARFATTSSGSGSGMGEGMLVAGVKRAVAGMGVEVEGLDVADGRELVGAFSVAAGVVNRHMLEVAARSGGRRRGCVLMVCETGNDRSAAVVAAYLMAVYGLDTVAAVQFVQLCRFCVALGDDLKFRLRAYEDILRARGDVGASGDGQVQLQQQQQQQQIGGTPPQENGRVSGAGKAKRGIEDVMMDDGDGAGGGGEDAMAVDMDDERYVGRSFAPFVEREG</sequence>
<dbReference type="PANTHER" id="PTHR46588:SF1">
    <property type="entry name" value="SERINE_THREONINE_TYROSINE-INTERACTING PROTEIN"/>
    <property type="match status" value="1"/>
</dbReference>
<dbReference type="Proteomes" id="UP001583172">
    <property type="component" value="Unassembled WGS sequence"/>
</dbReference>
<feature type="compositionally biased region" description="Pro residues" evidence="2">
    <location>
        <begin position="28"/>
        <end position="37"/>
    </location>
</feature>